<dbReference type="PaxDb" id="67767-A0A0J7JUY5"/>
<evidence type="ECO:0000313" key="2">
    <source>
        <dbReference type="EMBL" id="KMQ81646.1"/>
    </source>
</evidence>
<reference evidence="2 3" key="1">
    <citation type="submission" date="2015-04" db="EMBL/GenBank/DDBJ databases">
        <title>Lasius niger genome sequencing.</title>
        <authorList>
            <person name="Konorov E.A."/>
            <person name="Nikitin M.A."/>
            <person name="Kirill M.V."/>
            <person name="Chang P."/>
        </authorList>
    </citation>
    <scope>NUCLEOTIDE SEQUENCE [LARGE SCALE GENOMIC DNA]</scope>
    <source>
        <tissue evidence="2">Whole</tissue>
    </source>
</reference>
<accession>A0A0J7JUY5</accession>
<protein>
    <submittedName>
        <fullName evidence="2">Nardilysin-like protein</fullName>
    </submittedName>
</protein>
<dbReference type="EMBL" id="LBMM01033086">
    <property type="protein sequence ID" value="KMQ81646.1"/>
    <property type="molecule type" value="Genomic_DNA"/>
</dbReference>
<evidence type="ECO:0000256" key="1">
    <source>
        <dbReference type="SAM" id="MobiDB-lite"/>
    </source>
</evidence>
<gene>
    <name evidence="2" type="ORF">RF55_25660</name>
</gene>
<evidence type="ECO:0000313" key="3">
    <source>
        <dbReference type="Proteomes" id="UP000036403"/>
    </source>
</evidence>
<dbReference type="AlphaFoldDB" id="A0A0J7JUY5"/>
<organism evidence="2 3">
    <name type="scientific">Lasius niger</name>
    <name type="common">Black garden ant</name>
    <dbReference type="NCBI Taxonomy" id="67767"/>
    <lineage>
        <taxon>Eukaryota</taxon>
        <taxon>Metazoa</taxon>
        <taxon>Ecdysozoa</taxon>
        <taxon>Arthropoda</taxon>
        <taxon>Hexapoda</taxon>
        <taxon>Insecta</taxon>
        <taxon>Pterygota</taxon>
        <taxon>Neoptera</taxon>
        <taxon>Endopterygota</taxon>
        <taxon>Hymenoptera</taxon>
        <taxon>Apocrita</taxon>
        <taxon>Aculeata</taxon>
        <taxon>Formicoidea</taxon>
        <taxon>Formicidae</taxon>
        <taxon>Formicinae</taxon>
        <taxon>Lasius</taxon>
        <taxon>Lasius</taxon>
    </lineage>
</organism>
<proteinExistence type="predicted"/>
<comment type="caution">
    <text evidence="2">The sequence shown here is derived from an EMBL/GenBank/DDBJ whole genome shotgun (WGS) entry which is preliminary data.</text>
</comment>
<dbReference type="STRING" id="67767.A0A0J7JUY5"/>
<feature type="compositionally biased region" description="Basic and acidic residues" evidence="1">
    <location>
        <begin position="69"/>
        <end position="81"/>
    </location>
</feature>
<keyword evidence="3" id="KW-1185">Reference proteome</keyword>
<feature type="region of interest" description="Disordered" evidence="1">
    <location>
        <begin position="28"/>
        <end position="81"/>
    </location>
</feature>
<feature type="compositionally biased region" description="Acidic residues" evidence="1">
    <location>
        <begin position="41"/>
        <end position="68"/>
    </location>
</feature>
<feature type="non-terminal residue" evidence="2">
    <location>
        <position position="81"/>
    </location>
</feature>
<dbReference type="Proteomes" id="UP000036403">
    <property type="component" value="Unassembled WGS sequence"/>
</dbReference>
<name>A0A0J7JUY5_LASNI</name>
<sequence>MSIIFRVIRLENGLTALLISDVNSEICASQDNDLDKADSKDEIEDEYTDEDDEEDEEEADDENEDEDTSDKYDEGKKNHIR</sequence>